<dbReference type="PANTHER" id="PTHR33116:SF78">
    <property type="entry name" value="OS12G0587133 PROTEIN"/>
    <property type="match status" value="1"/>
</dbReference>
<reference evidence="1" key="1">
    <citation type="submission" date="2023-08" db="EMBL/GenBank/DDBJ databases">
        <title>A de novo genome assembly of Solanum verrucosum Schlechtendal, a Mexican diploid species geographically isolated from the other diploid A-genome species in potato relatives.</title>
        <authorList>
            <person name="Hosaka K."/>
        </authorList>
    </citation>
    <scope>NUCLEOTIDE SEQUENCE</scope>
    <source>
        <tissue evidence="1">Young leaves</tissue>
    </source>
</reference>
<gene>
    <name evidence="1" type="ORF">MTR67_045275</name>
</gene>
<sequence length="242" mass="27879">MELTHLLYADDTIVFCEANEACSGLKVNWRKSSILPVKEVQLENILRCKVEKLPTVHLGMPLGAHHKAITIWDGIIEKTERKLAFWKSQYLSLGGRATLINSVLDSLPTYVMSLFPIPGEVVKILDALRRNFLWQGNKIESSFNLVKWAEVQQGRNYGGLGVRKLMLHNKSLLSKWLWRYNQEEHALWKEVIQHKFGQEGEWCSDEVTNTYGVGVWRTIRSFWPTLEVNTKVKVGRGDKVLF</sequence>
<organism evidence="1 2">
    <name type="scientific">Solanum verrucosum</name>
    <dbReference type="NCBI Taxonomy" id="315347"/>
    <lineage>
        <taxon>Eukaryota</taxon>
        <taxon>Viridiplantae</taxon>
        <taxon>Streptophyta</taxon>
        <taxon>Embryophyta</taxon>
        <taxon>Tracheophyta</taxon>
        <taxon>Spermatophyta</taxon>
        <taxon>Magnoliopsida</taxon>
        <taxon>eudicotyledons</taxon>
        <taxon>Gunneridae</taxon>
        <taxon>Pentapetalae</taxon>
        <taxon>asterids</taxon>
        <taxon>lamiids</taxon>
        <taxon>Solanales</taxon>
        <taxon>Solanaceae</taxon>
        <taxon>Solanoideae</taxon>
        <taxon>Solaneae</taxon>
        <taxon>Solanum</taxon>
    </lineage>
</organism>
<evidence type="ECO:0000313" key="2">
    <source>
        <dbReference type="Proteomes" id="UP001234989"/>
    </source>
</evidence>
<dbReference type="AlphaFoldDB" id="A0AAF0ZWH3"/>
<keyword evidence="2" id="KW-1185">Reference proteome</keyword>
<accession>A0AAF0ZWH3</accession>
<dbReference type="PANTHER" id="PTHR33116">
    <property type="entry name" value="REVERSE TRANSCRIPTASE ZINC-BINDING DOMAIN-CONTAINING PROTEIN-RELATED-RELATED"/>
    <property type="match status" value="1"/>
</dbReference>
<evidence type="ECO:0000313" key="1">
    <source>
        <dbReference type="EMBL" id="WMV51890.1"/>
    </source>
</evidence>
<protein>
    <submittedName>
        <fullName evidence="1">Uncharacterized protein</fullName>
    </submittedName>
</protein>
<dbReference type="Proteomes" id="UP001234989">
    <property type="component" value="Chromosome 10"/>
</dbReference>
<proteinExistence type="predicted"/>
<name>A0AAF0ZWH3_SOLVR</name>
<dbReference type="EMBL" id="CP133621">
    <property type="protein sequence ID" value="WMV51890.1"/>
    <property type="molecule type" value="Genomic_DNA"/>
</dbReference>